<accession>A0ABQ0A7F1</accession>
<sequence length="121" mass="13100">MSYQNSLVRITKKPAVAFKNSTFAFLLTTTLTVSGVFSAPLLASPQPLGVLKTNQYVIHLLTDNSQAKYAVFDHDGNLILSPSTEEELVAKLPELHGIITEGTAVKDASLGPEKSPLFEQQ</sequence>
<name>A0ABQ0A7F1_9GAMM</name>
<dbReference type="Proteomes" id="UP001465153">
    <property type="component" value="Unassembled WGS sequence"/>
</dbReference>
<reference evidence="1 2" key="1">
    <citation type="submission" date="2024-04" db="EMBL/GenBank/DDBJ databases">
        <title>Draft genome sequence of Sessilibacter corallicola NBRC 116591.</title>
        <authorList>
            <person name="Miyakawa T."/>
            <person name="Kusuya Y."/>
            <person name="Miura T."/>
        </authorList>
    </citation>
    <scope>NUCLEOTIDE SEQUENCE [LARGE SCALE GENOMIC DNA]</scope>
    <source>
        <strain evidence="1 2">KU-00831-HH</strain>
    </source>
</reference>
<dbReference type="RefSeq" id="WP_353302180.1">
    <property type="nucleotide sequence ID" value="NZ_BAABWN010000004.1"/>
</dbReference>
<keyword evidence="2" id="KW-1185">Reference proteome</keyword>
<evidence type="ECO:0000313" key="2">
    <source>
        <dbReference type="Proteomes" id="UP001465153"/>
    </source>
</evidence>
<dbReference type="EMBL" id="BAABWN010000004">
    <property type="protein sequence ID" value="GAA6167585.1"/>
    <property type="molecule type" value="Genomic_DNA"/>
</dbReference>
<gene>
    <name evidence="1" type="ORF">NBRC116591_13950</name>
</gene>
<protein>
    <submittedName>
        <fullName evidence="1">Uncharacterized protein</fullName>
    </submittedName>
</protein>
<proteinExistence type="predicted"/>
<organism evidence="1 2">
    <name type="scientific">Sessilibacter corallicola</name>
    <dbReference type="NCBI Taxonomy" id="2904075"/>
    <lineage>
        <taxon>Bacteria</taxon>
        <taxon>Pseudomonadati</taxon>
        <taxon>Pseudomonadota</taxon>
        <taxon>Gammaproteobacteria</taxon>
        <taxon>Cellvibrionales</taxon>
        <taxon>Cellvibrionaceae</taxon>
        <taxon>Sessilibacter</taxon>
    </lineage>
</organism>
<comment type="caution">
    <text evidence="1">The sequence shown here is derived from an EMBL/GenBank/DDBJ whole genome shotgun (WGS) entry which is preliminary data.</text>
</comment>
<evidence type="ECO:0000313" key="1">
    <source>
        <dbReference type="EMBL" id="GAA6167585.1"/>
    </source>
</evidence>